<dbReference type="Proteomes" id="UP001056708">
    <property type="component" value="Chromosome"/>
</dbReference>
<name>A0ABY5AU68_9CYAN</name>
<keyword evidence="3" id="KW-1185">Reference proteome</keyword>
<accession>A0ABY5AU68</accession>
<dbReference type="RefSeq" id="WP_252664951.1">
    <property type="nucleotide sequence ID" value="NZ_CP098611.1"/>
</dbReference>
<organism evidence="2 3">
    <name type="scientific">Phormidium yuhuli AB48</name>
    <dbReference type="NCBI Taxonomy" id="2940671"/>
    <lineage>
        <taxon>Bacteria</taxon>
        <taxon>Bacillati</taxon>
        <taxon>Cyanobacteriota</taxon>
        <taxon>Cyanophyceae</taxon>
        <taxon>Oscillatoriophycideae</taxon>
        <taxon>Oscillatoriales</taxon>
        <taxon>Oscillatoriaceae</taxon>
        <taxon>Phormidium</taxon>
        <taxon>Phormidium yuhuli</taxon>
    </lineage>
</organism>
<feature type="region of interest" description="Disordered" evidence="1">
    <location>
        <begin position="280"/>
        <end position="311"/>
    </location>
</feature>
<reference evidence="2" key="1">
    <citation type="submission" date="2022-06" db="EMBL/GenBank/DDBJ databases">
        <title>Genome sequence of Phormidium yuhuli AB48 isolated from an industrial photobioreactor environment.</title>
        <authorList>
            <person name="Qiu Y."/>
            <person name="Noonan A.J.C."/>
            <person name="Dofher K."/>
            <person name="Koch M."/>
            <person name="Kieft B."/>
            <person name="Lin X."/>
            <person name="Ziels R.M."/>
            <person name="Hallam S.J."/>
        </authorList>
    </citation>
    <scope>NUCLEOTIDE SEQUENCE</scope>
    <source>
        <strain evidence="2">AB48</strain>
    </source>
</reference>
<feature type="region of interest" description="Disordered" evidence="1">
    <location>
        <begin position="236"/>
        <end position="268"/>
    </location>
</feature>
<evidence type="ECO:0000313" key="2">
    <source>
        <dbReference type="EMBL" id="USR92774.1"/>
    </source>
</evidence>
<gene>
    <name evidence="2" type="ORF">NEA10_08700</name>
</gene>
<evidence type="ECO:0000313" key="3">
    <source>
        <dbReference type="Proteomes" id="UP001056708"/>
    </source>
</evidence>
<feature type="region of interest" description="Disordered" evidence="1">
    <location>
        <begin position="189"/>
        <end position="212"/>
    </location>
</feature>
<protein>
    <recommendedName>
        <fullName evidence="4">SPOR domain-containing protein</fullName>
    </recommendedName>
</protein>
<sequence>MLHPSLQVALASLDVPLDAELERYRHHRKRMGPPPPPPPSSPVVVEGRLESPEMTSEETSPWDVSPELASNGDVRGVQVPSESSMTAEPEGVGDPAESAVVPETYLESAQRLRQETETPDNAEPGLSLGVTEATVESSEAEEDKERRFTALGVGSVLLFLAATATLGYVLVNPESLSQLGLERFFAEDTATEEDGEEGTTSATAESRPARLPTSPDLAAEEFIQLDLSTLSSLDPEMRSSLVTPPDIAEAPSQPEAPAPAPAESTEAAENTLDNISALLTPGSAEASPPETPPASQEEETEEVSGPAPTIDRDGNFGGFVFVVVNYNNQVSTLNRVRDVVPDAYLREFPSGVKVQVGAFDDTPGAESLVNRLQEEGISAQVYQAP</sequence>
<evidence type="ECO:0000256" key="1">
    <source>
        <dbReference type="SAM" id="MobiDB-lite"/>
    </source>
</evidence>
<dbReference type="EMBL" id="CP098611">
    <property type="protein sequence ID" value="USR92774.1"/>
    <property type="molecule type" value="Genomic_DNA"/>
</dbReference>
<feature type="compositionally biased region" description="Low complexity" evidence="1">
    <location>
        <begin position="52"/>
        <end position="61"/>
    </location>
</feature>
<evidence type="ECO:0008006" key="4">
    <source>
        <dbReference type="Google" id="ProtNLM"/>
    </source>
</evidence>
<proteinExistence type="predicted"/>
<feature type="compositionally biased region" description="Pro residues" evidence="1">
    <location>
        <begin position="32"/>
        <end position="41"/>
    </location>
</feature>
<feature type="region of interest" description="Disordered" evidence="1">
    <location>
        <begin position="24"/>
        <end position="145"/>
    </location>
</feature>